<name>A0AAF5CS73_STRER</name>
<evidence type="ECO:0008006" key="6">
    <source>
        <dbReference type="Google" id="ProtNLM"/>
    </source>
</evidence>
<dbReference type="Gene3D" id="1.20.1070.10">
    <property type="entry name" value="Rhodopsin 7-helix transmembrane proteins"/>
    <property type="match status" value="1"/>
</dbReference>
<evidence type="ECO:0000313" key="5">
    <source>
        <dbReference type="WBParaSite" id="TCONS_00000915.p1"/>
    </source>
</evidence>
<keyword evidence="3" id="KW-0732">Signal</keyword>
<organism evidence="4 5">
    <name type="scientific">Strongyloides stercoralis</name>
    <name type="common">Threadworm</name>
    <dbReference type="NCBI Taxonomy" id="6248"/>
    <lineage>
        <taxon>Eukaryota</taxon>
        <taxon>Metazoa</taxon>
        <taxon>Ecdysozoa</taxon>
        <taxon>Nematoda</taxon>
        <taxon>Chromadorea</taxon>
        <taxon>Rhabditida</taxon>
        <taxon>Tylenchina</taxon>
        <taxon>Panagrolaimomorpha</taxon>
        <taxon>Strongyloidoidea</taxon>
        <taxon>Strongyloididae</taxon>
        <taxon>Strongyloides</taxon>
    </lineage>
</organism>
<proteinExistence type="predicted"/>
<feature type="region of interest" description="Disordered" evidence="1">
    <location>
        <begin position="1341"/>
        <end position="1379"/>
    </location>
</feature>
<feature type="signal peptide" evidence="3">
    <location>
        <begin position="1"/>
        <end position="26"/>
    </location>
</feature>
<feature type="transmembrane region" description="Helical" evidence="2">
    <location>
        <begin position="255"/>
        <end position="281"/>
    </location>
</feature>
<evidence type="ECO:0000256" key="3">
    <source>
        <dbReference type="SAM" id="SignalP"/>
    </source>
</evidence>
<feature type="transmembrane region" description="Helical" evidence="2">
    <location>
        <begin position="348"/>
        <end position="370"/>
    </location>
</feature>
<evidence type="ECO:0000313" key="4">
    <source>
        <dbReference type="Proteomes" id="UP000035681"/>
    </source>
</evidence>
<keyword evidence="2" id="KW-0812">Transmembrane</keyword>
<protein>
    <recommendedName>
        <fullName evidence="6">FZ domain-containing protein</fullName>
    </recommendedName>
</protein>
<feature type="transmembrane region" description="Helical" evidence="2">
    <location>
        <begin position="632"/>
        <end position="655"/>
    </location>
</feature>
<dbReference type="AlphaFoldDB" id="A0AAF5CS73"/>
<keyword evidence="4" id="KW-1185">Reference proteome</keyword>
<dbReference type="Proteomes" id="UP000035681">
    <property type="component" value="Unplaced"/>
</dbReference>
<keyword evidence="2" id="KW-0472">Membrane</keyword>
<evidence type="ECO:0000256" key="1">
    <source>
        <dbReference type="SAM" id="MobiDB-lite"/>
    </source>
</evidence>
<evidence type="ECO:0000256" key="2">
    <source>
        <dbReference type="SAM" id="Phobius"/>
    </source>
</evidence>
<feature type="transmembrane region" description="Helical" evidence="2">
    <location>
        <begin position="447"/>
        <end position="467"/>
    </location>
</feature>
<dbReference type="InterPro" id="IPR036790">
    <property type="entry name" value="Frizzled_dom_sf"/>
</dbReference>
<feature type="transmembrane region" description="Helical" evidence="2">
    <location>
        <begin position="293"/>
        <end position="314"/>
    </location>
</feature>
<feature type="transmembrane region" description="Helical" evidence="2">
    <location>
        <begin position="402"/>
        <end position="419"/>
    </location>
</feature>
<sequence>MLFTAKSSNLFKYHIFLFLFLNFIYSTKEKNLHGKFNNIKSVCNESVWSCMPTCRIQFEGRTGKCQKPKDETCFGSPITYKFVNDFVSKHLVESYSILSQFPDCWQYMKPLLCSIVYRPCSIRNYFFDGMTSSDNNVIESWQVFQQKSCFIAKEKCPTVVKENLWPDFLKCNDFVKPDVHITDDNLANYKRYLFVNNTLCKSPYIGLNNEELKESSNCMWPLIKRNISKNIFVQGSPIVDTCFLPCKNSLFSDNIVYSIFQLSVGVFTGIILIVSISLLIYIIKYTKVFQSSYIMFLVVAFFFTNILYFFFYFISSISSISSKISCLDGGIVRKSSSYLMSNSFDSCIFQGILLQVFLNSSYLTIVFIIFCHYAHPKFCFNHYILLGSKSEYTLSSRIPSKILFLAINIIVSSILYLFINFSNSISSSGIFQVCNVGSLSFKSAMNMYYPIIILNITSIIIPVVIMIRRSFSLRMIKKNEGDRKHRPLFGNMGAVSSWISDNIEFQQKKNIDKELGSMDTLNFNDLVFWKIDDKWMIVLIVTMILSCVLSMSLHIKIGNDEMFEEKEIKKFHSCILNKYIVGGQFTQNWNDFVSQPYLDDPLIRKNEILKKSTNFFTSCDLPSIDHILPINFIVYLILIPAPFYVLLISSIIGVFNEKYGLNGLRKKKDKYDKKIIKSVESSIKEKVASTIEMDICEESELLSPSEHLGNLYPTIKTARKTYVNNINHNRGGMNKFLLEKEVKINHVPRKISQEGSLNVENKYYNKNSELDQVNFINSENTISIDVKNISKKSDTVGTIQETGSNVDVSCFDSQYSYKTRATFATTGFNSSLTNEEKLSVIQDMYTTHYNMYFQEDSSSFVGSEDLNIQILPEMESMGVNSPYNYDYKSLDKSVVFYPLYKSQVLTIDKELFHPGYTPSEIMFILWIQYEALSLEKRETFLKPDIPLFINYKGKDVWVEPPQAYNDDRIERYEYDIFITPDNPATNPFHYAFKCPTFLDRQKAQFNPVQLCFFIHDRPEIFSRHYPKDISDPKNHYEMVRFYFPNNRLYVAYDSIEQLDFVLSNAKSLCESKISNESLSPFGCNYHLLFHFLESCHVFYEYCPKYYGNISEYEVDPHTRWLYFKSRLYDHIKEFFVDVEGFSIESDFDTPVDPEFKLFVKKKRWFNAVKNDPTLLFDLKIENIYQAFIHGHDISILPDALDILISNNDPFKNDIIMRVCQKFWALESQYQFFKDSGNDPCENQFIRIFNALETYIPKAVVARNSLLKKFFNEVDRIRRAGPGGHLFEDVLGIGNNYFKHEFEMPYDPVMYLDGRHAIDFNGDVENDEEGRDYLLAFDEEYEEEIEEEEEEEFELESDSEHEADDGFESGVNSDDDNNDI</sequence>
<dbReference type="Gene3D" id="1.10.2000.10">
    <property type="entry name" value="Frizzled cysteine-rich domain"/>
    <property type="match status" value="1"/>
</dbReference>
<dbReference type="WBParaSite" id="TCONS_00000915.p1">
    <property type="protein sequence ID" value="TCONS_00000915.p1"/>
    <property type="gene ID" value="XLOC_000871"/>
</dbReference>
<feature type="chain" id="PRO_5042134417" description="FZ domain-containing protein" evidence="3">
    <location>
        <begin position="27"/>
        <end position="1379"/>
    </location>
</feature>
<reference evidence="5" key="1">
    <citation type="submission" date="2024-02" db="UniProtKB">
        <authorList>
            <consortium name="WormBaseParasite"/>
        </authorList>
    </citation>
    <scope>IDENTIFICATION</scope>
</reference>
<keyword evidence="2" id="KW-1133">Transmembrane helix</keyword>
<accession>A0AAF5CS73</accession>